<sequence>MKEHVQGLVEDIFILRAVQQIQDEIEEFIWAHVVLNYEGLNQEVNPVPSNIRPNRPLIAGHIDSFWWDVADHHYIPSITDQHLETLTRLRNRADSRDTSRQEICEEACFIMQSAEAVLEMVYAHQIATPGILHAMEIRMQVLIQEMAGLWYEGVHDSRILSSIWNQRGGYMD</sequence>
<dbReference type="Proteomes" id="UP000191408">
    <property type="component" value="Unassembled WGS sequence"/>
</dbReference>
<organism evidence="1 2">
    <name type="scientific">Penicillium polonicum</name>
    <dbReference type="NCBI Taxonomy" id="60169"/>
    <lineage>
        <taxon>Eukaryota</taxon>
        <taxon>Fungi</taxon>
        <taxon>Dikarya</taxon>
        <taxon>Ascomycota</taxon>
        <taxon>Pezizomycotina</taxon>
        <taxon>Eurotiomycetes</taxon>
        <taxon>Eurotiomycetidae</taxon>
        <taxon>Eurotiales</taxon>
        <taxon>Aspergillaceae</taxon>
        <taxon>Penicillium</taxon>
    </lineage>
</organism>
<dbReference type="OrthoDB" id="4358521at2759"/>
<proteinExistence type="predicted"/>
<dbReference type="AlphaFoldDB" id="A0A1V6NXQ5"/>
<dbReference type="EMBL" id="MDYM01000002">
    <property type="protein sequence ID" value="OQD69515.1"/>
    <property type="molecule type" value="Genomic_DNA"/>
</dbReference>
<reference evidence="2" key="1">
    <citation type="journal article" date="2017" name="Nat. Microbiol.">
        <title>Global analysis of biosynthetic gene clusters reveals vast potential of secondary metabolite production in Penicillium species.</title>
        <authorList>
            <person name="Nielsen J.C."/>
            <person name="Grijseels S."/>
            <person name="Prigent S."/>
            <person name="Ji B."/>
            <person name="Dainat J."/>
            <person name="Nielsen K.F."/>
            <person name="Frisvad J.C."/>
            <person name="Workman M."/>
            <person name="Nielsen J."/>
        </authorList>
    </citation>
    <scope>NUCLEOTIDE SEQUENCE [LARGE SCALE GENOMIC DNA]</scope>
    <source>
        <strain evidence="2">IBT 4502</strain>
    </source>
</reference>
<evidence type="ECO:0000313" key="1">
    <source>
        <dbReference type="EMBL" id="OQD69515.1"/>
    </source>
</evidence>
<accession>A0A1V6NXQ5</accession>
<gene>
    <name evidence="1" type="ORF">PENPOL_c002G06732</name>
</gene>
<keyword evidence="2" id="KW-1185">Reference proteome</keyword>
<comment type="caution">
    <text evidence="1">The sequence shown here is derived from an EMBL/GenBank/DDBJ whole genome shotgun (WGS) entry which is preliminary data.</text>
</comment>
<protein>
    <submittedName>
        <fullName evidence="1">Uncharacterized protein</fullName>
    </submittedName>
</protein>
<name>A0A1V6NXQ5_PENPO</name>
<evidence type="ECO:0000313" key="2">
    <source>
        <dbReference type="Proteomes" id="UP000191408"/>
    </source>
</evidence>